<sequence>MPIWEWTPMTNKPRHPLVARLVVGALAYVELVGLGAITIATVIAGGQELYEMVELRRVTLADLLLLFIYLEVLSMVAVYLESGALPVRMPLYIAMVALARHLILDMKGFTEWQVIATSVAILILAGAVLVIRFGHSRYPYEVSREGGGRERDG</sequence>
<evidence type="ECO:0000256" key="6">
    <source>
        <dbReference type="ARBA" id="ARBA00022989"/>
    </source>
</evidence>
<keyword evidence="6 8" id="KW-1133">Transmembrane helix</keyword>
<comment type="subcellular location">
    <subcellularLocation>
        <location evidence="1">Cell inner membrane</location>
        <topology evidence="1">Multi-pass membrane protein</topology>
    </subcellularLocation>
</comment>
<accession>W9VLK0</accession>
<dbReference type="Proteomes" id="UP000019460">
    <property type="component" value="Unassembled WGS sequence"/>
</dbReference>
<dbReference type="PANTHER" id="PTHR37819">
    <property type="entry name" value="PROTEIN PSIE"/>
    <property type="match status" value="1"/>
</dbReference>
<proteinExistence type="inferred from homology"/>
<evidence type="ECO:0000256" key="4">
    <source>
        <dbReference type="ARBA" id="ARBA00022475"/>
    </source>
</evidence>
<comment type="caution">
    <text evidence="9">The sequence shown here is derived from an EMBL/GenBank/DDBJ whole genome shotgun (WGS) entry which is preliminary data.</text>
</comment>
<feature type="transmembrane region" description="Helical" evidence="8">
    <location>
        <begin position="63"/>
        <end position="80"/>
    </location>
</feature>
<dbReference type="STRING" id="1249627.D779_1805"/>
<dbReference type="InterPro" id="IPR020948">
    <property type="entry name" value="P_starv_induced_PsiE-like"/>
</dbReference>
<reference evidence="9 10" key="1">
    <citation type="submission" date="2012-11" db="EMBL/GenBank/DDBJ databases">
        <title>Genome assembly of Thiorhodococcus sp. AK35.</title>
        <authorList>
            <person name="Nupur N."/>
            <person name="Khatri I."/>
            <person name="Subramanian S."/>
            <person name="Pinnaka A."/>
        </authorList>
    </citation>
    <scope>NUCLEOTIDE SEQUENCE [LARGE SCALE GENOMIC DNA]</scope>
    <source>
        <strain evidence="9 10">AK35</strain>
    </source>
</reference>
<keyword evidence="7 8" id="KW-0472">Membrane</keyword>
<evidence type="ECO:0000313" key="10">
    <source>
        <dbReference type="Proteomes" id="UP000019460"/>
    </source>
</evidence>
<evidence type="ECO:0000256" key="7">
    <source>
        <dbReference type="ARBA" id="ARBA00023136"/>
    </source>
</evidence>
<name>W9VLK0_9GAMM</name>
<feature type="transmembrane region" description="Helical" evidence="8">
    <location>
        <begin position="87"/>
        <end position="103"/>
    </location>
</feature>
<keyword evidence="10" id="KW-1185">Reference proteome</keyword>
<dbReference type="GO" id="GO:0005886">
    <property type="term" value="C:plasma membrane"/>
    <property type="evidence" value="ECO:0007669"/>
    <property type="project" value="UniProtKB-SubCell"/>
</dbReference>
<evidence type="ECO:0000256" key="8">
    <source>
        <dbReference type="SAM" id="Phobius"/>
    </source>
</evidence>
<dbReference type="GO" id="GO:0016036">
    <property type="term" value="P:cellular response to phosphate starvation"/>
    <property type="evidence" value="ECO:0007669"/>
    <property type="project" value="InterPro"/>
</dbReference>
<feature type="transmembrane region" description="Helical" evidence="8">
    <location>
        <begin position="115"/>
        <end position="134"/>
    </location>
</feature>
<evidence type="ECO:0000313" key="9">
    <source>
        <dbReference type="EMBL" id="EXJ16982.1"/>
    </source>
</evidence>
<keyword evidence="4" id="KW-1003">Cell membrane</keyword>
<keyword evidence="5 8" id="KW-0812">Transmembrane</keyword>
<comment type="similarity">
    <text evidence="2">Belongs to the PsiE family.</text>
</comment>
<evidence type="ECO:0000256" key="1">
    <source>
        <dbReference type="ARBA" id="ARBA00004429"/>
    </source>
</evidence>
<protein>
    <recommendedName>
        <fullName evidence="3">Protein PsiE</fullName>
    </recommendedName>
</protein>
<dbReference type="Pfam" id="PF06146">
    <property type="entry name" value="PsiE"/>
    <property type="match status" value="1"/>
</dbReference>
<evidence type="ECO:0000256" key="5">
    <source>
        <dbReference type="ARBA" id="ARBA00022692"/>
    </source>
</evidence>
<dbReference type="eggNOG" id="COG3223">
    <property type="taxonomic scope" value="Bacteria"/>
</dbReference>
<organism evidence="9 10">
    <name type="scientific">Imhoffiella purpurea</name>
    <dbReference type="NCBI Taxonomy" id="1249627"/>
    <lineage>
        <taxon>Bacteria</taxon>
        <taxon>Pseudomonadati</taxon>
        <taxon>Pseudomonadota</taxon>
        <taxon>Gammaproteobacteria</taxon>
        <taxon>Chromatiales</taxon>
        <taxon>Chromatiaceae</taxon>
        <taxon>Imhoffiella</taxon>
    </lineage>
</organism>
<dbReference type="PATRIC" id="fig|1249627.3.peg.266"/>
<dbReference type="InterPro" id="IPR009315">
    <property type="entry name" value="P_starv_induced_PsiE"/>
</dbReference>
<evidence type="ECO:0000256" key="2">
    <source>
        <dbReference type="ARBA" id="ARBA00005632"/>
    </source>
</evidence>
<dbReference type="AlphaFoldDB" id="W9VLK0"/>
<feature type="transmembrane region" description="Helical" evidence="8">
    <location>
        <begin position="21"/>
        <end position="43"/>
    </location>
</feature>
<dbReference type="EMBL" id="AONC01000003">
    <property type="protein sequence ID" value="EXJ16982.1"/>
    <property type="molecule type" value="Genomic_DNA"/>
</dbReference>
<dbReference type="PANTHER" id="PTHR37819:SF1">
    <property type="entry name" value="PROTEIN PSIE"/>
    <property type="match status" value="1"/>
</dbReference>
<gene>
    <name evidence="9" type="ORF">D779_1805</name>
</gene>
<evidence type="ECO:0000256" key="3">
    <source>
        <dbReference type="ARBA" id="ARBA00021903"/>
    </source>
</evidence>